<dbReference type="Gene3D" id="1.10.110.10">
    <property type="entry name" value="Plant lipid-transfer and hydrophobic proteins"/>
    <property type="match status" value="1"/>
</dbReference>
<evidence type="ECO:0000313" key="6">
    <source>
        <dbReference type="EMBL" id="ABM68544.1"/>
    </source>
</evidence>
<feature type="domain" description="Bifunctional inhibitor/plant lipid transfer protein/seed storage helical" evidence="5">
    <location>
        <begin position="33"/>
        <end position="93"/>
    </location>
</feature>
<organism evidence="6">
    <name type="scientific">Lilium longiflorum</name>
    <name type="common">Trumpet lily</name>
    <dbReference type="NCBI Taxonomy" id="4690"/>
    <lineage>
        <taxon>Eukaryota</taxon>
        <taxon>Viridiplantae</taxon>
        <taxon>Streptophyta</taxon>
        <taxon>Embryophyta</taxon>
        <taxon>Tracheophyta</taxon>
        <taxon>Spermatophyta</taxon>
        <taxon>Magnoliopsida</taxon>
        <taxon>Liliopsida</taxon>
        <taxon>Liliales</taxon>
        <taxon>Liliaceae</taxon>
        <taxon>Lilium</taxon>
    </lineage>
</organism>
<dbReference type="EMBL" id="EF026008">
    <property type="protein sequence ID" value="ABM68544.1"/>
    <property type="molecule type" value="mRNA"/>
</dbReference>
<evidence type="ECO:0000256" key="2">
    <source>
        <dbReference type="ARBA" id="ARBA00022525"/>
    </source>
</evidence>
<dbReference type="SMART" id="SM00499">
    <property type="entry name" value="AAI"/>
    <property type="match status" value="1"/>
</dbReference>
<keyword evidence="2" id="KW-0964">Secreted</keyword>
<sequence length="94" mass="9621">MASFMSLVSFSSLVLLVVIAVHSPVALSQDEECLAGIGNLISCDPYVIPGANQGSPSKECCSALGGVKQSCYCTAIDIISNLPARCSLPAVNCA</sequence>
<evidence type="ECO:0000259" key="5">
    <source>
        <dbReference type="SMART" id="SM00499"/>
    </source>
</evidence>
<feature type="chain" id="PRO_5002773803" description="Bifunctional inhibitor/plant lipid transfer protein/seed storage helical domain-containing protein" evidence="4">
    <location>
        <begin position="29"/>
        <end position="94"/>
    </location>
</feature>
<comment type="similarity">
    <text evidence="3">Belongs to the A9/FIL1 family.</text>
</comment>
<dbReference type="InterPro" id="IPR016140">
    <property type="entry name" value="Bifunc_inhib/LTP/seed_store"/>
</dbReference>
<accession>B2BAA7</accession>
<evidence type="ECO:0000256" key="4">
    <source>
        <dbReference type="SAM" id="SignalP"/>
    </source>
</evidence>
<dbReference type="GO" id="GO:0005576">
    <property type="term" value="C:extracellular region"/>
    <property type="evidence" value="ECO:0007669"/>
    <property type="project" value="UniProtKB-SubCell"/>
</dbReference>
<protein>
    <recommendedName>
        <fullName evidence="5">Bifunctional inhibitor/plant lipid transfer protein/seed storage helical domain-containing protein</fullName>
    </recommendedName>
</protein>
<dbReference type="Pfam" id="PF14368">
    <property type="entry name" value="LTP_2"/>
    <property type="match status" value="1"/>
</dbReference>
<dbReference type="AlphaFoldDB" id="B2BAA7"/>
<reference evidence="6" key="1">
    <citation type="submission" date="2006-09" db="EMBL/GenBank/DDBJ databases">
        <authorList>
            <person name="Liu M.-C."/>
            <person name="Tzeng J.-D."/>
            <person name="Wang C.-S."/>
        </authorList>
    </citation>
    <scope>NUCLEOTIDE SEQUENCE</scope>
    <source>
        <tissue evidence="6">Mature anthers</tissue>
    </source>
</reference>
<keyword evidence="4" id="KW-0732">Signal</keyword>
<dbReference type="SUPFAM" id="SSF47699">
    <property type="entry name" value="Bifunctional inhibitor/lipid-transfer protein/seed storage 2S albumin"/>
    <property type="match status" value="1"/>
</dbReference>
<evidence type="ECO:0000256" key="3">
    <source>
        <dbReference type="ARBA" id="ARBA00038300"/>
    </source>
</evidence>
<dbReference type="PANTHER" id="PTHR35501">
    <property type="entry name" value="PROTEIN YY1"/>
    <property type="match status" value="1"/>
</dbReference>
<dbReference type="PANTHER" id="PTHR35501:SF3">
    <property type="entry name" value="PROTEIN YY1"/>
    <property type="match status" value="1"/>
</dbReference>
<evidence type="ECO:0000256" key="1">
    <source>
        <dbReference type="ARBA" id="ARBA00004613"/>
    </source>
</evidence>
<proteinExistence type="evidence at transcript level"/>
<feature type="signal peptide" evidence="4">
    <location>
        <begin position="1"/>
        <end position="28"/>
    </location>
</feature>
<name>B2BAA7_LILLO</name>
<reference evidence="6" key="2">
    <citation type="journal article" date="2008" name="J. Plant Physiol.">
        <title>Identification of anther-specific/predominant genes regulated by gibberellin during development of lily anthers.</title>
        <authorList>
            <person name="Hsu Y.F."/>
            <person name="Tzeng J.D."/>
            <person name="Liu M.C."/>
            <person name="Yei F.L."/>
            <person name="Chung M.C."/>
            <person name="Wang C.S."/>
        </authorList>
    </citation>
    <scope>NUCLEOTIDE SEQUENCE</scope>
    <source>
        <tissue evidence="6">Mature anthers</tissue>
    </source>
</reference>
<dbReference type="InterPro" id="IPR036312">
    <property type="entry name" value="Bifun_inhib/LTP/seed_sf"/>
</dbReference>
<comment type="subcellular location">
    <subcellularLocation>
        <location evidence="1">Secreted</location>
    </subcellularLocation>
</comment>